<dbReference type="Gene3D" id="1.20.140.150">
    <property type="match status" value="1"/>
</dbReference>
<feature type="transmembrane region" description="Helical" evidence="5">
    <location>
        <begin position="7"/>
        <end position="30"/>
    </location>
</feature>
<reference evidence="7 8" key="1">
    <citation type="submission" date="2025-04" db="UniProtKB">
        <authorList>
            <consortium name="RefSeq"/>
        </authorList>
    </citation>
    <scope>IDENTIFICATION</scope>
    <source>
        <strain evidence="7 8">J_2021</strain>
        <tissue evidence="7 8">Erythrocytes</tissue>
    </source>
</reference>
<dbReference type="PaxDb" id="8355-A0A1L8FP19"/>
<evidence type="ECO:0000313" key="6">
    <source>
        <dbReference type="Proteomes" id="UP000186698"/>
    </source>
</evidence>
<dbReference type="STRING" id="8355.A0A1L8FP19"/>
<proteinExistence type="predicted"/>
<dbReference type="InterPro" id="IPR004031">
    <property type="entry name" value="PMP22/EMP/MP20/Claudin"/>
</dbReference>
<evidence type="ECO:0000256" key="1">
    <source>
        <dbReference type="ARBA" id="ARBA00004141"/>
    </source>
</evidence>
<evidence type="ECO:0000256" key="5">
    <source>
        <dbReference type="SAM" id="Phobius"/>
    </source>
</evidence>
<dbReference type="GO" id="GO:0005886">
    <property type="term" value="C:plasma membrane"/>
    <property type="evidence" value="ECO:0007669"/>
    <property type="project" value="TreeGrafter"/>
</dbReference>
<dbReference type="PANTHER" id="PTHR10671:SF108">
    <property type="entry name" value="CLAUDIN FAMILY PROTEIN-RELATED"/>
    <property type="match status" value="1"/>
</dbReference>
<organism evidence="6 8">
    <name type="scientific">Xenopus laevis</name>
    <name type="common">African clawed frog</name>
    <dbReference type="NCBI Taxonomy" id="8355"/>
    <lineage>
        <taxon>Eukaryota</taxon>
        <taxon>Metazoa</taxon>
        <taxon>Chordata</taxon>
        <taxon>Craniata</taxon>
        <taxon>Vertebrata</taxon>
        <taxon>Euteleostomi</taxon>
        <taxon>Amphibia</taxon>
        <taxon>Batrachia</taxon>
        <taxon>Anura</taxon>
        <taxon>Pipoidea</taxon>
        <taxon>Pipidae</taxon>
        <taxon>Xenopodinae</taxon>
        <taxon>Xenopus</taxon>
        <taxon>Xenopus</taxon>
    </lineage>
</organism>
<dbReference type="InterPro" id="IPR050579">
    <property type="entry name" value="PMP-22/EMP/MP20-like"/>
</dbReference>
<feature type="transmembrane region" description="Helical" evidence="5">
    <location>
        <begin position="65"/>
        <end position="84"/>
    </location>
</feature>
<dbReference type="RefSeq" id="XP_018082218.2">
    <property type="nucleotide sequence ID" value="XM_018226729.2"/>
</dbReference>
<dbReference type="AlphaFoldDB" id="A0A1L8FP19"/>
<gene>
    <name evidence="7 8" type="primary">LOC108697059</name>
</gene>
<dbReference type="OMA" id="YIHVTQT"/>
<evidence type="ECO:0000256" key="3">
    <source>
        <dbReference type="ARBA" id="ARBA00022989"/>
    </source>
</evidence>
<dbReference type="OrthoDB" id="9427654at2759"/>
<keyword evidence="4 5" id="KW-0472">Membrane</keyword>
<dbReference type="GeneID" id="108697059"/>
<feature type="transmembrane region" description="Helical" evidence="5">
    <location>
        <begin position="133"/>
        <end position="155"/>
    </location>
</feature>
<evidence type="ECO:0000256" key="2">
    <source>
        <dbReference type="ARBA" id="ARBA00022692"/>
    </source>
</evidence>
<keyword evidence="3 5" id="KW-1133">Transmembrane helix</keyword>
<protein>
    <submittedName>
        <fullName evidence="7 8">Lens fiber membrane intrinsic protein</fullName>
    </submittedName>
</protein>
<keyword evidence="6" id="KW-1185">Reference proteome</keyword>
<evidence type="ECO:0000313" key="8">
    <source>
        <dbReference type="RefSeq" id="XP_041425655.1"/>
    </source>
</evidence>
<dbReference type="PANTHER" id="PTHR10671">
    <property type="entry name" value="EPITHELIAL MEMBRANE PROTEIN-RELATED"/>
    <property type="match status" value="1"/>
</dbReference>
<dbReference type="KEGG" id="xla:108697059"/>
<dbReference type="Pfam" id="PF00822">
    <property type="entry name" value="PMP22_Claudin"/>
    <property type="match status" value="1"/>
</dbReference>
<evidence type="ECO:0000313" key="7">
    <source>
        <dbReference type="RefSeq" id="XP_018082218.2"/>
    </source>
</evidence>
<comment type="subcellular location">
    <subcellularLocation>
        <location evidence="1">Membrane</location>
        <topology evidence="1">Multi-pass membrane protein</topology>
    </subcellularLocation>
</comment>
<sequence>MLCSRVFGIILSCVSLISILISLLTDYWLVNFGTNLFHSGLWQICTKNVCQTIAGSGFIGATRGLVIFSTALLLFGMVSAGLSLNNLSVGRITASLLAAMLKFLAAIFLLVGMSVYTGETVSSVTNGSFNYQWSYYLCWLAVFTLILSGLCNFVAHQTSPTPGYEAV</sequence>
<accession>A0A1L8FP19</accession>
<dbReference type="RefSeq" id="XP_041425655.1">
    <property type="nucleotide sequence ID" value="XM_041569721.1"/>
</dbReference>
<name>A0A1L8FP19_XENLA</name>
<feature type="transmembrane region" description="Helical" evidence="5">
    <location>
        <begin position="96"/>
        <end position="113"/>
    </location>
</feature>
<keyword evidence="2 5" id="KW-0812">Transmembrane</keyword>
<dbReference type="Proteomes" id="UP000186698">
    <property type="component" value="Chromosome 7L"/>
</dbReference>
<evidence type="ECO:0000256" key="4">
    <source>
        <dbReference type="ARBA" id="ARBA00023136"/>
    </source>
</evidence>